<accession>A0ACB9RZN6</accession>
<keyword evidence="2" id="KW-1185">Reference proteome</keyword>
<comment type="caution">
    <text evidence="1">The sequence shown here is derived from an EMBL/GenBank/DDBJ whole genome shotgun (WGS) entry which is preliminary data.</text>
</comment>
<evidence type="ECO:0000313" key="2">
    <source>
        <dbReference type="Proteomes" id="UP001057402"/>
    </source>
</evidence>
<dbReference type="EMBL" id="CM042882">
    <property type="protein sequence ID" value="KAI4383696.1"/>
    <property type="molecule type" value="Genomic_DNA"/>
</dbReference>
<protein>
    <submittedName>
        <fullName evidence="1">Uncharacterized protein</fullName>
    </submittedName>
</protein>
<sequence>MSRDEGSSSAISSPLQFFSMTPPSWGFGTQCRVLKEMEPEERGLYLIHLLLSCVNHVSVGNVEYANLALEQISQLASVEGDTMQRIASYFSEALAERILRSWPGIYMALNSTRFSSLADEILVRKLFFELFPFLKASIVLTNQAIIEAMEGEKMVHIIDLNAERYEQWVALIQAFSTRPGGPPHLRITGIHRRREVLDHMARNLIDEAERLDLPFQFSPVVIDRLETLNIDNLQVKTGEALAISSVLQLHALLALDDEELSRKKSPIPSEISCRDRQRMLGELLRKDPVKRASPSPTESATSSTLTCNNSGKMDRFLDALWGLSPKIMVVTEQDANHNLPTVVQRLVDALHYYATLFDCLESALPRTSAERMKLEKMMFGEEIKNILVCEGAERKERHEKLNKWVQRLEFAGFGSVPLSHYSMSYANMLMQGYKHGLYRIVEENGCAMMCFQDRPLFSVSAWRFR</sequence>
<evidence type="ECO:0000313" key="1">
    <source>
        <dbReference type="EMBL" id="KAI4383696.1"/>
    </source>
</evidence>
<organism evidence="1 2">
    <name type="scientific">Melastoma candidum</name>
    <dbReference type="NCBI Taxonomy" id="119954"/>
    <lineage>
        <taxon>Eukaryota</taxon>
        <taxon>Viridiplantae</taxon>
        <taxon>Streptophyta</taxon>
        <taxon>Embryophyta</taxon>
        <taxon>Tracheophyta</taxon>
        <taxon>Spermatophyta</taxon>
        <taxon>Magnoliopsida</taxon>
        <taxon>eudicotyledons</taxon>
        <taxon>Gunneridae</taxon>
        <taxon>Pentapetalae</taxon>
        <taxon>rosids</taxon>
        <taxon>malvids</taxon>
        <taxon>Myrtales</taxon>
        <taxon>Melastomataceae</taxon>
        <taxon>Melastomatoideae</taxon>
        <taxon>Melastomateae</taxon>
        <taxon>Melastoma</taxon>
    </lineage>
</organism>
<gene>
    <name evidence="1" type="ORF">MLD38_009502</name>
</gene>
<dbReference type="Proteomes" id="UP001057402">
    <property type="component" value="Chromosome 3"/>
</dbReference>
<proteinExistence type="predicted"/>
<name>A0ACB9RZN6_9MYRT</name>
<reference evidence="2" key="1">
    <citation type="journal article" date="2023" name="Front. Plant Sci.">
        <title>Chromosomal-level genome assembly of Melastoma candidum provides insights into trichome evolution.</title>
        <authorList>
            <person name="Zhong Y."/>
            <person name="Wu W."/>
            <person name="Sun C."/>
            <person name="Zou P."/>
            <person name="Liu Y."/>
            <person name="Dai S."/>
            <person name="Zhou R."/>
        </authorList>
    </citation>
    <scope>NUCLEOTIDE SEQUENCE [LARGE SCALE GENOMIC DNA]</scope>
</reference>